<dbReference type="EMBL" id="JRHC01000005">
    <property type="protein sequence ID" value="KJF42770.1"/>
    <property type="molecule type" value="Genomic_DNA"/>
</dbReference>
<evidence type="ECO:0008006" key="3">
    <source>
        <dbReference type="Google" id="ProtNLM"/>
    </source>
</evidence>
<dbReference type="InterPro" id="IPR032574">
    <property type="entry name" value="DUF4924"/>
</dbReference>
<gene>
    <name evidence="1" type="ORF">LH29_19815</name>
</gene>
<organism evidence="1 2">
    <name type="scientific">Draconibacterium sediminis</name>
    <dbReference type="NCBI Taxonomy" id="1544798"/>
    <lineage>
        <taxon>Bacteria</taxon>
        <taxon>Pseudomonadati</taxon>
        <taxon>Bacteroidota</taxon>
        <taxon>Bacteroidia</taxon>
        <taxon>Marinilabiliales</taxon>
        <taxon>Prolixibacteraceae</taxon>
        <taxon>Draconibacterium</taxon>
    </lineage>
</organism>
<dbReference type="STRING" id="1544798.LH29_19815"/>
<dbReference type="AlphaFoldDB" id="A0A0D8J736"/>
<evidence type="ECO:0000313" key="2">
    <source>
        <dbReference type="Proteomes" id="UP000032544"/>
    </source>
</evidence>
<protein>
    <recommendedName>
        <fullName evidence="3">DUF4924 domain-containing protein</fullName>
    </recommendedName>
</protein>
<keyword evidence="2" id="KW-1185">Reference proteome</keyword>
<dbReference type="OrthoDB" id="1095125at2"/>
<dbReference type="RefSeq" id="WP_045032726.1">
    <property type="nucleotide sequence ID" value="NZ_JRHC01000005.1"/>
</dbReference>
<dbReference type="Pfam" id="PF16271">
    <property type="entry name" value="DUF4924"/>
    <property type="match status" value="1"/>
</dbReference>
<evidence type="ECO:0000313" key="1">
    <source>
        <dbReference type="EMBL" id="KJF42770.1"/>
    </source>
</evidence>
<sequence length="179" mass="20968">MLVAKQKRKENIAEYILYLYQIEDMIRAFKLDMELIEERLVANYKADDKTKAAITDWYANLVLMMDKEQIREKGHFQFLDNLVSDVNDFHLKLMETSKDGMYVQTYKTVAGLVSELKEKNPEAKNDVDLGITAVYGFLLLKMQQKDISIDTLEAIKRISKWLGDLSKLYRDFENGDFDF</sequence>
<reference evidence="1 2" key="1">
    <citation type="submission" date="2014-09" db="EMBL/GenBank/DDBJ databases">
        <title>Draft Genome Sequence of Draconibacterium sp. JN14CK-3.</title>
        <authorList>
            <person name="Dong C."/>
            <person name="Lai Q."/>
            <person name="Shao Z."/>
        </authorList>
    </citation>
    <scope>NUCLEOTIDE SEQUENCE [LARGE SCALE GENOMIC DNA]</scope>
    <source>
        <strain evidence="1 2">JN14CK-3</strain>
    </source>
</reference>
<dbReference type="PATRIC" id="fig|1544798.3.peg.4139"/>
<comment type="caution">
    <text evidence="1">The sequence shown here is derived from an EMBL/GenBank/DDBJ whole genome shotgun (WGS) entry which is preliminary data.</text>
</comment>
<proteinExistence type="predicted"/>
<accession>A0A0D8J736</accession>
<name>A0A0D8J736_9BACT</name>
<dbReference type="Proteomes" id="UP000032544">
    <property type="component" value="Unassembled WGS sequence"/>
</dbReference>